<evidence type="ECO:0000256" key="2">
    <source>
        <dbReference type="ARBA" id="ARBA00022679"/>
    </source>
</evidence>
<organism evidence="4 5">
    <name type="scientific">Miscanthus lutarioriparius</name>
    <dbReference type="NCBI Taxonomy" id="422564"/>
    <lineage>
        <taxon>Eukaryota</taxon>
        <taxon>Viridiplantae</taxon>
        <taxon>Streptophyta</taxon>
        <taxon>Embryophyta</taxon>
        <taxon>Tracheophyta</taxon>
        <taxon>Spermatophyta</taxon>
        <taxon>Magnoliopsida</taxon>
        <taxon>Liliopsida</taxon>
        <taxon>Poales</taxon>
        <taxon>Poaceae</taxon>
        <taxon>PACMAD clade</taxon>
        <taxon>Panicoideae</taxon>
        <taxon>Andropogonodae</taxon>
        <taxon>Andropogoneae</taxon>
        <taxon>Saccharinae</taxon>
        <taxon>Miscanthus</taxon>
    </lineage>
</organism>
<dbReference type="GO" id="GO:0004141">
    <property type="term" value="F:dethiobiotin synthase activity"/>
    <property type="evidence" value="ECO:0007669"/>
    <property type="project" value="TreeGrafter"/>
</dbReference>
<dbReference type="InterPro" id="IPR027417">
    <property type="entry name" value="P-loop_NTPase"/>
</dbReference>
<keyword evidence="5" id="KW-1185">Reference proteome</keyword>
<dbReference type="Pfam" id="PF00202">
    <property type="entry name" value="Aminotran_3"/>
    <property type="match status" value="1"/>
</dbReference>
<dbReference type="InterPro" id="IPR015421">
    <property type="entry name" value="PyrdxlP-dep_Trfase_major"/>
</dbReference>
<gene>
    <name evidence="4" type="ORF">NCGR_LOCUS31367</name>
</gene>
<keyword evidence="3" id="KW-0663">Pyridoxal phosphate</keyword>
<sequence>MLRRLFLHHARRRLHSSGTASSIPLSTPTFAIFGANTGVGKTLVSAGLAAALLSSPSPSVSAPALLHASPFPRATRLVASCRTLFPSPAVEAKAEPLHESQEKVVTYGAGAAEQTKVLACCTAYAWREPVSPHLAAEREGMAAGDDEVKGCFEQWLLEEGVGEGGEVWKVLETAGGVASPGASDSVTVIDSRYGENFSVYKIKGKMLVPQFDACARWWTQGPDSNLQIELARDMGYAAARYGHVMFPENVHEPALRSAEVLLGGVGKGWASRVYYSDHGSTAIEIALKMAFRKFSLDHGIMAGCENSTRNERNIQLKVHALNGSYHGDTLGAMEAQAPSAYTSFLQQPCGSLCQLWSLLDQPSL</sequence>
<keyword evidence="1" id="KW-0032">Aminotransferase</keyword>
<dbReference type="CDD" id="cd03109">
    <property type="entry name" value="DTBS"/>
    <property type="match status" value="1"/>
</dbReference>
<dbReference type="OrthoDB" id="425114at2759"/>
<dbReference type="GO" id="GO:0030170">
    <property type="term" value="F:pyridoxal phosphate binding"/>
    <property type="evidence" value="ECO:0007669"/>
    <property type="project" value="InterPro"/>
</dbReference>
<evidence type="ECO:0000256" key="1">
    <source>
        <dbReference type="ARBA" id="ARBA00022576"/>
    </source>
</evidence>
<accession>A0A811PWT6</accession>
<keyword evidence="2" id="KW-0808">Transferase</keyword>
<dbReference type="AlphaFoldDB" id="A0A811PWT6"/>
<evidence type="ECO:0000313" key="4">
    <source>
        <dbReference type="EMBL" id="CAD6247144.1"/>
    </source>
</evidence>
<dbReference type="SUPFAM" id="SSF53383">
    <property type="entry name" value="PLP-dependent transferases"/>
    <property type="match status" value="1"/>
</dbReference>
<dbReference type="InterPro" id="IPR005814">
    <property type="entry name" value="Aminotrans_3"/>
</dbReference>
<dbReference type="SUPFAM" id="SSF52540">
    <property type="entry name" value="P-loop containing nucleoside triphosphate hydrolases"/>
    <property type="match status" value="1"/>
</dbReference>
<dbReference type="Gene3D" id="3.40.640.10">
    <property type="entry name" value="Type I PLP-dependent aspartate aminotransferase-like (Major domain)"/>
    <property type="match status" value="1"/>
</dbReference>
<dbReference type="PANTHER" id="PTHR42684">
    <property type="entry name" value="ADENOSYLMETHIONINE-8-AMINO-7-OXONONANOATE AMINOTRANSFERASE"/>
    <property type="match status" value="1"/>
</dbReference>
<name>A0A811PWT6_9POAL</name>
<comment type="similarity">
    <text evidence="3">Belongs to the class-III pyridoxal-phosphate-dependent aminotransferase family.</text>
</comment>
<dbReference type="GO" id="GO:0009102">
    <property type="term" value="P:biotin biosynthetic process"/>
    <property type="evidence" value="ECO:0007669"/>
    <property type="project" value="TreeGrafter"/>
</dbReference>
<dbReference type="InterPro" id="IPR015424">
    <property type="entry name" value="PyrdxlP-dep_Trfase"/>
</dbReference>
<comment type="caution">
    <text evidence="4">The sequence shown here is derived from an EMBL/GenBank/DDBJ whole genome shotgun (WGS) entry which is preliminary data.</text>
</comment>
<dbReference type="Gene3D" id="3.40.50.300">
    <property type="entry name" value="P-loop containing nucleotide triphosphate hydrolases"/>
    <property type="match status" value="1"/>
</dbReference>
<dbReference type="EMBL" id="CAJGYO010000007">
    <property type="protein sequence ID" value="CAD6247144.1"/>
    <property type="molecule type" value="Genomic_DNA"/>
</dbReference>
<dbReference type="Proteomes" id="UP000604825">
    <property type="component" value="Unassembled WGS sequence"/>
</dbReference>
<protein>
    <submittedName>
        <fullName evidence="4">Uncharacterized protein</fullName>
    </submittedName>
</protein>
<evidence type="ECO:0000313" key="5">
    <source>
        <dbReference type="Proteomes" id="UP000604825"/>
    </source>
</evidence>
<reference evidence="4" key="1">
    <citation type="submission" date="2020-10" db="EMBL/GenBank/DDBJ databases">
        <authorList>
            <person name="Han B."/>
            <person name="Lu T."/>
            <person name="Zhao Q."/>
            <person name="Huang X."/>
            <person name="Zhao Y."/>
        </authorList>
    </citation>
    <scope>NUCLEOTIDE SEQUENCE</scope>
</reference>
<dbReference type="GO" id="GO:0004015">
    <property type="term" value="F:adenosylmethionine-8-amino-7-oxononanoate transaminase activity"/>
    <property type="evidence" value="ECO:0007669"/>
    <property type="project" value="TreeGrafter"/>
</dbReference>
<dbReference type="PANTHER" id="PTHR42684:SF3">
    <property type="entry name" value="ADENOSYLMETHIONINE-8-AMINO-7-OXONONANOATE AMINOTRANSFERASE"/>
    <property type="match status" value="1"/>
</dbReference>
<dbReference type="GO" id="GO:0005739">
    <property type="term" value="C:mitochondrion"/>
    <property type="evidence" value="ECO:0007669"/>
    <property type="project" value="TreeGrafter"/>
</dbReference>
<evidence type="ECO:0000256" key="3">
    <source>
        <dbReference type="RuleBase" id="RU003560"/>
    </source>
</evidence>
<proteinExistence type="inferred from homology"/>